<dbReference type="EMBL" id="JAFIRN010000002">
    <property type="protein sequence ID" value="KAG5855523.1"/>
    <property type="molecule type" value="Genomic_DNA"/>
</dbReference>
<feature type="region of interest" description="Disordered" evidence="1">
    <location>
        <begin position="97"/>
        <end position="122"/>
    </location>
</feature>
<evidence type="ECO:0000256" key="2">
    <source>
        <dbReference type="SAM" id="Phobius"/>
    </source>
</evidence>
<proteinExistence type="predicted"/>
<organism evidence="3 4">
    <name type="scientific">Anguilla anguilla</name>
    <name type="common">European freshwater eel</name>
    <name type="synonym">Muraena anguilla</name>
    <dbReference type="NCBI Taxonomy" id="7936"/>
    <lineage>
        <taxon>Eukaryota</taxon>
        <taxon>Metazoa</taxon>
        <taxon>Chordata</taxon>
        <taxon>Craniata</taxon>
        <taxon>Vertebrata</taxon>
        <taxon>Euteleostomi</taxon>
        <taxon>Actinopterygii</taxon>
        <taxon>Neopterygii</taxon>
        <taxon>Teleostei</taxon>
        <taxon>Anguilliformes</taxon>
        <taxon>Anguillidae</taxon>
        <taxon>Anguilla</taxon>
    </lineage>
</organism>
<comment type="caution">
    <text evidence="3">The sequence shown here is derived from an EMBL/GenBank/DDBJ whole genome shotgun (WGS) entry which is preliminary data.</text>
</comment>
<name>A0A9D3S5I7_ANGAN</name>
<feature type="transmembrane region" description="Helical" evidence="2">
    <location>
        <begin position="15"/>
        <end position="34"/>
    </location>
</feature>
<dbReference type="Proteomes" id="UP001044222">
    <property type="component" value="Unassembled WGS sequence"/>
</dbReference>
<keyword evidence="2" id="KW-0472">Membrane</keyword>
<dbReference type="AlphaFoldDB" id="A0A9D3S5I7"/>
<keyword evidence="4" id="KW-1185">Reference proteome</keyword>
<protein>
    <submittedName>
        <fullName evidence="3">Uncharacterized protein</fullName>
    </submittedName>
</protein>
<keyword evidence="2" id="KW-1133">Transmembrane helix</keyword>
<reference evidence="3" key="1">
    <citation type="submission" date="2021-01" db="EMBL/GenBank/DDBJ databases">
        <title>A chromosome-scale assembly of European eel, Anguilla anguilla.</title>
        <authorList>
            <person name="Henkel C."/>
            <person name="Jong-Raadsen S.A."/>
            <person name="Dufour S."/>
            <person name="Weltzien F.-A."/>
            <person name="Palstra A.P."/>
            <person name="Pelster B."/>
            <person name="Spaink H.P."/>
            <person name="Van Den Thillart G.E."/>
            <person name="Jansen H."/>
            <person name="Zahm M."/>
            <person name="Klopp C."/>
            <person name="Cedric C."/>
            <person name="Louis A."/>
            <person name="Berthelot C."/>
            <person name="Parey E."/>
            <person name="Roest Crollius H."/>
            <person name="Montfort J."/>
            <person name="Robinson-Rechavi M."/>
            <person name="Bucao C."/>
            <person name="Bouchez O."/>
            <person name="Gislard M."/>
            <person name="Lluch J."/>
            <person name="Milhes M."/>
            <person name="Lampietro C."/>
            <person name="Lopez Roques C."/>
            <person name="Donnadieu C."/>
            <person name="Braasch I."/>
            <person name="Desvignes T."/>
            <person name="Postlethwait J."/>
            <person name="Bobe J."/>
            <person name="Guiguen Y."/>
            <person name="Dirks R."/>
        </authorList>
    </citation>
    <scope>NUCLEOTIDE SEQUENCE</scope>
    <source>
        <strain evidence="3">Tag_6206</strain>
        <tissue evidence="3">Liver</tissue>
    </source>
</reference>
<accession>A0A9D3S5I7</accession>
<gene>
    <name evidence="3" type="ORF">ANANG_G00049930</name>
</gene>
<sequence>MDPPFPARRPHSLDHLIRFICLIYSALVNLPVLVPITRYRHAHRAVLELPVLDPAAGLALRRRYAWGITLLPSNEDGALGLGGESFVHRHKGTLDIDTLATHPTAGKRDDIGPEPGRPSGQR</sequence>
<evidence type="ECO:0000313" key="4">
    <source>
        <dbReference type="Proteomes" id="UP001044222"/>
    </source>
</evidence>
<evidence type="ECO:0000313" key="3">
    <source>
        <dbReference type="EMBL" id="KAG5855523.1"/>
    </source>
</evidence>
<evidence type="ECO:0000256" key="1">
    <source>
        <dbReference type="SAM" id="MobiDB-lite"/>
    </source>
</evidence>
<keyword evidence="2" id="KW-0812">Transmembrane</keyword>